<dbReference type="InterPro" id="IPR005829">
    <property type="entry name" value="Sugar_transporter_CS"/>
</dbReference>
<evidence type="ECO:0000313" key="11">
    <source>
        <dbReference type="EMBL" id="CAG8372354.1"/>
    </source>
</evidence>
<feature type="transmembrane region" description="Helical" evidence="9">
    <location>
        <begin position="43"/>
        <end position="63"/>
    </location>
</feature>
<name>A0A9W4J697_9EURO</name>
<accession>A0A9W4J697</accession>
<organism evidence="11 12">
    <name type="scientific">Penicillium salamii</name>
    <dbReference type="NCBI Taxonomy" id="1612424"/>
    <lineage>
        <taxon>Eukaryota</taxon>
        <taxon>Fungi</taxon>
        <taxon>Dikarya</taxon>
        <taxon>Ascomycota</taxon>
        <taxon>Pezizomycotina</taxon>
        <taxon>Eurotiomycetes</taxon>
        <taxon>Eurotiomycetidae</taxon>
        <taxon>Eurotiales</taxon>
        <taxon>Aspergillaceae</taxon>
        <taxon>Penicillium</taxon>
    </lineage>
</organism>
<dbReference type="InterPro" id="IPR020846">
    <property type="entry name" value="MFS_dom"/>
</dbReference>
<evidence type="ECO:0000256" key="7">
    <source>
        <dbReference type="ARBA" id="ARBA00049119"/>
    </source>
</evidence>
<dbReference type="AlphaFoldDB" id="A0A9W4J697"/>
<feature type="domain" description="Major facilitator superfamily (MFS) profile" evidence="10">
    <location>
        <begin position="48"/>
        <end position="532"/>
    </location>
</feature>
<evidence type="ECO:0000256" key="4">
    <source>
        <dbReference type="ARBA" id="ARBA00022692"/>
    </source>
</evidence>
<dbReference type="Proteomes" id="UP001152646">
    <property type="component" value="Unassembled WGS sequence"/>
</dbReference>
<evidence type="ECO:0000313" key="12">
    <source>
        <dbReference type="Proteomes" id="UP001152646"/>
    </source>
</evidence>
<feature type="transmembrane region" description="Helical" evidence="9">
    <location>
        <begin position="112"/>
        <end position="133"/>
    </location>
</feature>
<dbReference type="InterPro" id="IPR036259">
    <property type="entry name" value="MFS_trans_sf"/>
</dbReference>
<evidence type="ECO:0000256" key="2">
    <source>
        <dbReference type="ARBA" id="ARBA00010992"/>
    </source>
</evidence>
<dbReference type="InterPro" id="IPR003663">
    <property type="entry name" value="Sugar/inositol_transpt"/>
</dbReference>
<dbReference type="GO" id="GO:0016020">
    <property type="term" value="C:membrane"/>
    <property type="evidence" value="ECO:0007669"/>
    <property type="project" value="UniProtKB-SubCell"/>
</dbReference>
<comment type="subcellular location">
    <subcellularLocation>
        <location evidence="1">Membrane</location>
        <topology evidence="1">Multi-pass membrane protein</topology>
    </subcellularLocation>
</comment>
<feature type="transmembrane region" description="Helical" evidence="9">
    <location>
        <begin position="140"/>
        <end position="159"/>
    </location>
</feature>
<dbReference type="Gene3D" id="1.20.1250.20">
    <property type="entry name" value="MFS general substrate transporter like domains"/>
    <property type="match status" value="1"/>
</dbReference>
<dbReference type="PROSITE" id="PS50850">
    <property type="entry name" value="MFS"/>
    <property type="match status" value="1"/>
</dbReference>
<evidence type="ECO:0000256" key="9">
    <source>
        <dbReference type="SAM" id="Phobius"/>
    </source>
</evidence>
<feature type="transmembrane region" description="Helical" evidence="9">
    <location>
        <begin position="477"/>
        <end position="498"/>
    </location>
</feature>
<feature type="transmembrane region" description="Helical" evidence="9">
    <location>
        <begin position="367"/>
        <end position="389"/>
    </location>
</feature>
<feature type="transmembrane region" description="Helical" evidence="9">
    <location>
        <begin position="510"/>
        <end position="528"/>
    </location>
</feature>
<feature type="transmembrane region" description="Helical" evidence="9">
    <location>
        <begin position="331"/>
        <end position="355"/>
    </location>
</feature>
<dbReference type="PROSITE" id="PS00217">
    <property type="entry name" value="SUGAR_TRANSPORT_2"/>
    <property type="match status" value="1"/>
</dbReference>
<protein>
    <recommendedName>
        <fullName evidence="10">Major facilitator superfamily (MFS) profile domain-containing protein</fullName>
    </recommendedName>
</protein>
<dbReference type="OrthoDB" id="6339427at2759"/>
<evidence type="ECO:0000256" key="8">
    <source>
        <dbReference type="RuleBase" id="RU003346"/>
    </source>
</evidence>
<feature type="transmembrane region" description="Helical" evidence="9">
    <location>
        <begin position="438"/>
        <end position="457"/>
    </location>
</feature>
<evidence type="ECO:0000256" key="5">
    <source>
        <dbReference type="ARBA" id="ARBA00022989"/>
    </source>
</evidence>
<feature type="transmembrane region" description="Helical" evidence="9">
    <location>
        <begin position="75"/>
        <end position="97"/>
    </location>
</feature>
<dbReference type="InterPro" id="IPR050814">
    <property type="entry name" value="Myo-inositol_Transporter"/>
</dbReference>
<feature type="transmembrane region" description="Helical" evidence="9">
    <location>
        <begin position="396"/>
        <end position="418"/>
    </location>
</feature>
<dbReference type="NCBIfam" id="TIGR00879">
    <property type="entry name" value="SP"/>
    <property type="match status" value="1"/>
</dbReference>
<proteinExistence type="inferred from homology"/>
<dbReference type="InterPro" id="IPR005828">
    <property type="entry name" value="MFS_sugar_transport-like"/>
</dbReference>
<comment type="catalytic activity">
    <reaction evidence="7">
        <text>myo-inositol(out) + H(+)(out) = myo-inositol(in) + H(+)(in)</text>
        <dbReference type="Rhea" id="RHEA:60364"/>
        <dbReference type="ChEBI" id="CHEBI:15378"/>
        <dbReference type="ChEBI" id="CHEBI:17268"/>
    </reaction>
</comment>
<keyword evidence="3 8" id="KW-0813">Transport</keyword>
<reference evidence="11" key="1">
    <citation type="submission" date="2021-07" db="EMBL/GenBank/DDBJ databases">
        <authorList>
            <person name="Branca A.L. A."/>
        </authorList>
    </citation>
    <scope>NUCLEOTIDE SEQUENCE</scope>
</reference>
<dbReference type="GO" id="GO:1904679">
    <property type="term" value="P:myo-inositol import across plasma membrane"/>
    <property type="evidence" value="ECO:0007669"/>
    <property type="project" value="TreeGrafter"/>
</dbReference>
<feature type="transmembrane region" description="Helical" evidence="9">
    <location>
        <begin position="226"/>
        <end position="248"/>
    </location>
</feature>
<dbReference type="PANTHER" id="PTHR48020:SF12">
    <property type="entry name" value="PROTON MYO-INOSITOL COTRANSPORTER"/>
    <property type="match status" value="1"/>
</dbReference>
<comment type="similarity">
    <text evidence="2 8">Belongs to the major facilitator superfamily. Sugar transporter (TC 2.A.1.1) family.</text>
</comment>
<dbReference type="SUPFAM" id="SSF103473">
    <property type="entry name" value="MFS general substrate transporter"/>
    <property type="match status" value="1"/>
</dbReference>
<gene>
    <name evidence="11" type="ORF">PSALAMII_LOCUS5071</name>
</gene>
<evidence type="ECO:0000256" key="3">
    <source>
        <dbReference type="ARBA" id="ARBA00022448"/>
    </source>
</evidence>
<sequence length="559" mass="60417">MTGTDERDLSSPHAPLLASSQVPLEHDREHETPASELEYSGGWFIWALTFSAGISGLLFGYEYDLFLKPATMGPSCASILTIALSTGVISSTLVTVGSDLSNRTLTTLDKSLITSCTSLFALIASPFTGVLADKLGRRKVILGADALFALGAVVQAFTSQVWGMILGRSIVGLAVGSASAVTPLYISELAPSSARGRLVTILSLFITGGQVVAYIVGWLFSTTPGGWRWIVGIGAFPAFFQLAILVFLPETPRWLVQAGHDVQAKSVLTKIYQDCPGCEQVVNRLVRDISQEIEQEDSELGQPKPHGAKPQWIHDALQRGQQLLHGGNRRALIIAMMLQAVQQLCGFNSLMYFSATIFASLSFSSPTLTSLSVALTNFLFTLLAFVLIDRIGRRRILLYSIPVMVIALVLCAVSFSSMDGAWNSDAPTSSKPHDNHGSAVPLAILFCLTIYTAAYALGLGNVPWQQSELFPLNVRSLGSALATATNWGSNFVIGLTFLPLMEWISPSWTFILYAVVCVVGWFAVWNIYPEMSGLGLEEVKGLLADGWGVKESLRRSRNA</sequence>
<dbReference type="EMBL" id="CAJVPA010000182">
    <property type="protein sequence ID" value="CAG8372354.1"/>
    <property type="molecule type" value="Genomic_DNA"/>
</dbReference>
<keyword evidence="6 9" id="KW-0472">Membrane</keyword>
<keyword evidence="4 9" id="KW-0812">Transmembrane</keyword>
<evidence type="ECO:0000259" key="10">
    <source>
        <dbReference type="PROSITE" id="PS50850"/>
    </source>
</evidence>
<dbReference type="GO" id="GO:0005366">
    <property type="term" value="F:myo-inositol:proton symporter activity"/>
    <property type="evidence" value="ECO:0007669"/>
    <property type="project" value="TreeGrafter"/>
</dbReference>
<comment type="caution">
    <text evidence="11">The sequence shown here is derived from an EMBL/GenBank/DDBJ whole genome shotgun (WGS) entry which is preliminary data.</text>
</comment>
<evidence type="ECO:0000256" key="1">
    <source>
        <dbReference type="ARBA" id="ARBA00004141"/>
    </source>
</evidence>
<dbReference type="PRINTS" id="PR00171">
    <property type="entry name" value="SUGRTRNSPORT"/>
</dbReference>
<evidence type="ECO:0000256" key="6">
    <source>
        <dbReference type="ARBA" id="ARBA00023136"/>
    </source>
</evidence>
<feature type="transmembrane region" description="Helical" evidence="9">
    <location>
        <begin position="165"/>
        <end position="186"/>
    </location>
</feature>
<dbReference type="FunFam" id="1.20.1250.20:FF:000073">
    <property type="entry name" value="MFS myo-inositol transporter, putative"/>
    <property type="match status" value="1"/>
</dbReference>
<dbReference type="PROSITE" id="PS00216">
    <property type="entry name" value="SUGAR_TRANSPORT_1"/>
    <property type="match status" value="2"/>
</dbReference>
<keyword evidence="5 9" id="KW-1133">Transmembrane helix</keyword>
<feature type="transmembrane region" description="Helical" evidence="9">
    <location>
        <begin position="198"/>
        <end position="220"/>
    </location>
</feature>
<dbReference type="Pfam" id="PF00083">
    <property type="entry name" value="Sugar_tr"/>
    <property type="match status" value="1"/>
</dbReference>
<dbReference type="PANTHER" id="PTHR48020">
    <property type="entry name" value="PROTON MYO-INOSITOL COTRANSPORTER"/>
    <property type="match status" value="1"/>
</dbReference>